<keyword evidence="3" id="KW-1185">Reference proteome</keyword>
<dbReference type="AlphaFoldDB" id="A0A7J7I3P8"/>
<proteinExistence type="predicted"/>
<organism evidence="2 3">
    <name type="scientific">Camellia sinensis</name>
    <name type="common">Tea plant</name>
    <name type="synonym">Thea sinensis</name>
    <dbReference type="NCBI Taxonomy" id="4442"/>
    <lineage>
        <taxon>Eukaryota</taxon>
        <taxon>Viridiplantae</taxon>
        <taxon>Streptophyta</taxon>
        <taxon>Embryophyta</taxon>
        <taxon>Tracheophyta</taxon>
        <taxon>Spermatophyta</taxon>
        <taxon>Magnoliopsida</taxon>
        <taxon>eudicotyledons</taxon>
        <taxon>Gunneridae</taxon>
        <taxon>Pentapetalae</taxon>
        <taxon>asterids</taxon>
        <taxon>Ericales</taxon>
        <taxon>Theaceae</taxon>
        <taxon>Camellia</taxon>
    </lineage>
</organism>
<sequence>MKYKRLHKCRLAQDEPFDDHLSSETDLLFSETTSGQTKSTGGGDKQLGHGHDIHKVNGLVEAIQRAITTRELRQHGESSKVGGKHGCEQLCAALPREADGGSSQGISE</sequence>
<protein>
    <submittedName>
        <fullName evidence="2">Uncharacterized protein</fullName>
    </submittedName>
</protein>
<evidence type="ECO:0000313" key="3">
    <source>
        <dbReference type="Proteomes" id="UP000593564"/>
    </source>
</evidence>
<comment type="caution">
    <text evidence="2">The sequence shown here is derived from an EMBL/GenBank/DDBJ whole genome shotgun (WGS) entry which is preliminary data.</text>
</comment>
<name>A0A7J7I3P8_CAMSI</name>
<accession>A0A7J7I3P8</accession>
<dbReference type="Proteomes" id="UP000593564">
    <property type="component" value="Unassembled WGS sequence"/>
</dbReference>
<dbReference type="EMBL" id="JACBKZ010000001">
    <property type="protein sequence ID" value="KAF5959181.1"/>
    <property type="molecule type" value="Genomic_DNA"/>
</dbReference>
<reference evidence="3" key="1">
    <citation type="journal article" date="2020" name="Nat. Commun.">
        <title>Genome assembly of wild tea tree DASZ reveals pedigree and selection history of tea varieties.</title>
        <authorList>
            <person name="Zhang W."/>
            <person name="Zhang Y."/>
            <person name="Qiu H."/>
            <person name="Guo Y."/>
            <person name="Wan H."/>
            <person name="Zhang X."/>
            <person name="Scossa F."/>
            <person name="Alseekh S."/>
            <person name="Zhang Q."/>
            <person name="Wang P."/>
            <person name="Xu L."/>
            <person name="Schmidt M.H."/>
            <person name="Jia X."/>
            <person name="Li D."/>
            <person name="Zhu A."/>
            <person name="Guo F."/>
            <person name="Chen W."/>
            <person name="Ni D."/>
            <person name="Usadel B."/>
            <person name="Fernie A.R."/>
            <person name="Wen W."/>
        </authorList>
    </citation>
    <scope>NUCLEOTIDE SEQUENCE [LARGE SCALE GENOMIC DNA]</scope>
    <source>
        <strain evidence="3">cv. G240</strain>
    </source>
</reference>
<feature type="region of interest" description="Disordered" evidence="1">
    <location>
        <begin position="14"/>
        <end position="51"/>
    </location>
</feature>
<reference evidence="2 3" key="2">
    <citation type="submission" date="2020-07" db="EMBL/GenBank/DDBJ databases">
        <title>Genome assembly of wild tea tree DASZ reveals pedigree and selection history of tea varieties.</title>
        <authorList>
            <person name="Zhang W."/>
        </authorList>
    </citation>
    <scope>NUCLEOTIDE SEQUENCE [LARGE SCALE GENOMIC DNA]</scope>
    <source>
        <strain evidence="3">cv. G240</strain>
        <tissue evidence="2">Leaf</tissue>
    </source>
</reference>
<evidence type="ECO:0000313" key="2">
    <source>
        <dbReference type="EMBL" id="KAF5959181.1"/>
    </source>
</evidence>
<gene>
    <name evidence="2" type="ORF">HYC85_000390</name>
</gene>
<evidence type="ECO:0000256" key="1">
    <source>
        <dbReference type="SAM" id="MobiDB-lite"/>
    </source>
</evidence>